<protein>
    <submittedName>
        <fullName evidence="9">ABC transporter permease</fullName>
    </submittedName>
</protein>
<keyword evidence="5 8" id="KW-0812">Transmembrane</keyword>
<dbReference type="Pfam" id="PF02653">
    <property type="entry name" value="BPD_transp_2"/>
    <property type="match status" value="1"/>
</dbReference>
<feature type="transmembrane region" description="Helical" evidence="8">
    <location>
        <begin position="227"/>
        <end position="249"/>
    </location>
</feature>
<reference evidence="9" key="1">
    <citation type="submission" date="2022-09" db="EMBL/GenBank/DDBJ databases">
        <title>Enrichment on poylsaccharides allowed isolation of novel metabolic and taxonomic groups of Haloarchaea.</title>
        <authorList>
            <person name="Sorokin D.Y."/>
            <person name="Elcheninov A.G."/>
            <person name="Khizhniak T.V."/>
            <person name="Kolganova T.V."/>
            <person name="Kublanov I.V."/>
        </authorList>
    </citation>
    <scope>NUCLEOTIDE SEQUENCE</scope>
    <source>
        <strain evidence="9">AArc-xg1-1</strain>
    </source>
</reference>
<feature type="transmembrane region" description="Helical" evidence="8">
    <location>
        <begin position="255"/>
        <end position="275"/>
    </location>
</feature>
<comment type="caution">
    <text evidence="9">The sequence shown here is derived from an EMBL/GenBank/DDBJ whole genome shotgun (WGS) entry which is preliminary data.</text>
</comment>
<evidence type="ECO:0000256" key="8">
    <source>
        <dbReference type="SAM" id="Phobius"/>
    </source>
</evidence>
<evidence type="ECO:0000313" key="10">
    <source>
        <dbReference type="Proteomes" id="UP001321018"/>
    </source>
</evidence>
<dbReference type="Proteomes" id="UP001321018">
    <property type="component" value="Unassembled WGS sequence"/>
</dbReference>
<feature type="transmembrane region" description="Helical" evidence="8">
    <location>
        <begin position="175"/>
        <end position="196"/>
    </location>
</feature>
<dbReference type="GO" id="GO:0022857">
    <property type="term" value="F:transmembrane transporter activity"/>
    <property type="evidence" value="ECO:0007669"/>
    <property type="project" value="InterPro"/>
</dbReference>
<evidence type="ECO:0000256" key="3">
    <source>
        <dbReference type="ARBA" id="ARBA00022475"/>
    </source>
</evidence>
<evidence type="ECO:0000256" key="2">
    <source>
        <dbReference type="ARBA" id="ARBA00022448"/>
    </source>
</evidence>
<name>A0AAP3E482_9EURY</name>
<proteinExistence type="predicted"/>
<keyword evidence="4" id="KW-0997">Cell inner membrane</keyword>
<feature type="transmembrane region" description="Helical" evidence="8">
    <location>
        <begin position="282"/>
        <end position="303"/>
    </location>
</feature>
<dbReference type="PANTHER" id="PTHR32196:SF21">
    <property type="entry name" value="ABC TRANSPORTER PERMEASE PROTEIN YPHD-RELATED"/>
    <property type="match status" value="1"/>
</dbReference>
<organism evidence="9 10">
    <name type="scientific">Natronoglomus mannanivorans</name>
    <dbReference type="NCBI Taxonomy" id="2979990"/>
    <lineage>
        <taxon>Archaea</taxon>
        <taxon>Methanobacteriati</taxon>
        <taxon>Methanobacteriota</taxon>
        <taxon>Stenosarchaea group</taxon>
        <taxon>Halobacteria</taxon>
        <taxon>Halobacteriales</taxon>
        <taxon>Natrialbaceae</taxon>
        <taxon>Natronoglomus</taxon>
    </lineage>
</organism>
<dbReference type="EMBL" id="JAOPKA010000033">
    <property type="protein sequence ID" value="MCU4744593.1"/>
    <property type="molecule type" value="Genomic_DNA"/>
</dbReference>
<evidence type="ECO:0000256" key="1">
    <source>
        <dbReference type="ARBA" id="ARBA00004651"/>
    </source>
</evidence>
<keyword evidence="3" id="KW-1003">Cell membrane</keyword>
<feature type="transmembrane region" description="Helical" evidence="8">
    <location>
        <begin position="54"/>
        <end position="75"/>
    </location>
</feature>
<dbReference type="CDD" id="cd06579">
    <property type="entry name" value="TM_PBP1_transp_AraH_like"/>
    <property type="match status" value="1"/>
</dbReference>
<feature type="transmembrane region" description="Helical" evidence="8">
    <location>
        <begin position="136"/>
        <end position="155"/>
    </location>
</feature>
<feature type="transmembrane region" description="Helical" evidence="8">
    <location>
        <begin position="23"/>
        <end position="42"/>
    </location>
</feature>
<evidence type="ECO:0000256" key="5">
    <source>
        <dbReference type="ARBA" id="ARBA00022692"/>
    </source>
</evidence>
<evidence type="ECO:0000313" key="9">
    <source>
        <dbReference type="EMBL" id="MCU4744593.1"/>
    </source>
</evidence>
<keyword evidence="2" id="KW-0813">Transport</keyword>
<dbReference type="InterPro" id="IPR001851">
    <property type="entry name" value="ABC_transp_permease"/>
</dbReference>
<sequence length="328" mass="34065">MPYDWGAVSSSSDLIQNLLRKSAVYGPVIALIGIYVVFSIVTDRFLTYRNQLNILRQVSIIGILAIGVTFAILCAEIDLSIAQMTEFTGVLVAALATGMYFSTTVPVPIAVLIGLGAGVSVGAIAGYITSRFDVPSFMSTLAVLFLADGLSLIVSDGRPIGGIPDSLQLIGRESVAGVPLIVLFFLSLLVVSQLILSYTRFGLYIYAVGGDRQAARLMGINVMRIRFAVLVISAAFTVFAAIALIGRIGSANPNMGSGLLLPPIAAVILGGTNLFGGEGNMIGTLVGVLILGSLANGLNLVGVGPSGQLVAQGIILMIAVLMNVFARG</sequence>
<dbReference type="RefSeq" id="WP_338006401.1">
    <property type="nucleotide sequence ID" value="NZ_JAOPKA010000033.1"/>
</dbReference>
<dbReference type="PANTHER" id="PTHR32196">
    <property type="entry name" value="ABC TRANSPORTER PERMEASE PROTEIN YPHD-RELATED-RELATED"/>
    <property type="match status" value="1"/>
</dbReference>
<comment type="subcellular location">
    <subcellularLocation>
        <location evidence="1">Cell membrane</location>
        <topology evidence="1">Multi-pass membrane protein</topology>
    </subcellularLocation>
</comment>
<feature type="transmembrane region" description="Helical" evidence="8">
    <location>
        <begin position="109"/>
        <end position="129"/>
    </location>
</feature>
<keyword evidence="6 8" id="KW-1133">Transmembrane helix</keyword>
<keyword evidence="7 8" id="KW-0472">Membrane</keyword>
<feature type="transmembrane region" description="Helical" evidence="8">
    <location>
        <begin position="309"/>
        <end position="326"/>
    </location>
</feature>
<evidence type="ECO:0000256" key="7">
    <source>
        <dbReference type="ARBA" id="ARBA00023136"/>
    </source>
</evidence>
<dbReference type="AlphaFoldDB" id="A0AAP3E482"/>
<dbReference type="GO" id="GO:0005886">
    <property type="term" value="C:plasma membrane"/>
    <property type="evidence" value="ECO:0007669"/>
    <property type="project" value="UniProtKB-SubCell"/>
</dbReference>
<evidence type="ECO:0000256" key="4">
    <source>
        <dbReference type="ARBA" id="ARBA00022519"/>
    </source>
</evidence>
<gene>
    <name evidence="9" type="ORF">OB960_24795</name>
</gene>
<evidence type="ECO:0000256" key="6">
    <source>
        <dbReference type="ARBA" id="ARBA00022989"/>
    </source>
</evidence>
<accession>A0AAP3E482</accession>